<dbReference type="EMBL" id="MU839831">
    <property type="protein sequence ID" value="KAK1756986.1"/>
    <property type="molecule type" value="Genomic_DNA"/>
</dbReference>
<feature type="transmembrane region" description="Helical" evidence="6">
    <location>
        <begin position="103"/>
        <end position="127"/>
    </location>
</feature>
<evidence type="ECO:0000313" key="9">
    <source>
        <dbReference type="Proteomes" id="UP001239445"/>
    </source>
</evidence>
<keyword evidence="9" id="KW-1185">Reference proteome</keyword>
<feature type="transmembrane region" description="Helical" evidence="6">
    <location>
        <begin position="373"/>
        <end position="392"/>
    </location>
</feature>
<accession>A0AAJ0F6L2</accession>
<feature type="region of interest" description="Disordered" evidence="5">
    <location>
        <begin position="1"/>
        <end position="23"/>
    </location>
</feature>
<evidence type="ECO:0000256" key="3">
    <source>
        <dbReference type="ARBA" id="ARBA00022989"/>
    </source>
</evidence>
<feature type="transmembrane region" description="Helical" evidence="6">
    <location>
        <begin position="464"/>
        <end position="487"/>
    </location>
</feature>
<comment type="caution">
    <text evidence="8">The sequence shown here is derived from an EMBL/GenBank/DDBJ whole genome shotgun (WGS) entry which is preliminary data.</text>
</comment>
<dbReference type="PANTHER" id="PTHR23507:SF1">
    <property type="entry name" value="FI18259P1-RELATED"/>
    <property type="match status" value="1"/>
</dbReference>
<dbReference type="GO" id="GO:0022857">
    <property type="term" value="F:transmembrane transporter activity"/>
    <property type="evidence" value="ECO:0007669"/>
    <property type="project" value="InterPro"/>
</dbReference>
<evidence type="ECO:0000256" key="5">
    <source>
        <dbReference type="SAM" id="MobiDB-lite"/>
    </source>
</evidence>
<name>A0AAJ0F6L2_9PEZI</name>
<evidence type="ECO:0000259" key="7">
    <source>
        <dbReference type="PROSITE" id="PS50850"/>
    </source>
</evidence>
<feature type="transmembrane region" description="Helical" evidence="6">
    <location>
        <begin position="139"/>
        <end position="158"/>
    </location>
</feature>
<evidence type="ECO:0000256" key="2">
    <source>
        <dbReference type="ARBA" id="ARBA00022692"/>
    </source>
</evidence>
<evidence type="ECO:0000256" key="6">
    <source>
        <dbReference type="SAM" id="Phobius"/>
    </source>
</evidence>
<feature type="transmembrane region" description="Helical" evidence="6">
    <location>
        <begin position="204"/>
        <end position="226"/>
    </location>
</feature>
<dbReference type="InterPro" id="IPR011701">
    <property type="entry name" value="MFS"/>
</dbReference>
<feature type="domain" description="Major facilitator superfamily (MFS) profile" evidence="7">
    <location>
        <begin position="44"/>
        <end position="492"/>
    </location>
</feature>
<dbReference type="PANTHER" id="PTHR23507">
    <property type="entry name" value="ZGC:174356"/>
    <property type="match status" value="1"/>
</dbReference>
<reference evidence="8" key="1">
    <citation type="submission" date="2023-06" db="EMBL/GenBank/DDBJ databases">
        <title>Genome-scale phylogeny and comparative genomics of the fungal order Sordariales.</title>
        <authorList>
            <consortium name="Lawrence Berkeley National Laboratory"/>
            <person name="Hensen N."/>
            <person name="Bonometti L."/>
            <person name="Westerberg I."/>
            <person name="Brannstrom I.O."/>
            <person name="Guillou S."/>
            <person name="Cros-Aarteil S."/>
            <person name="Calhoun S."/>
            <person name="Haridas S."/>
            <person name="Kuo A."/>
            <person name="Mondo S."/>
            <person name="Pangilinan J."/>
            <person name="Riley R."/>
            <person name="Labutti K."/>
            <person name="Andreopoulos B."/>
            <person name="Lipzen A."/>
            <person name="Chen C."/>
            <person name="Yanf M."/>
            <person name="Daum C."/>
            <person name="Ng V."/>
            <person name="Clum A."/>
            <person name="Steindorff A."/>
            <person name="Ohm R."/>
            <person name="Martin F."/>
            <person name="Silar P."/>
            <person name="Natvig D."/>
            <person name="Lalanne C."/>
            <person name="Gautier V."/>
            <person name="Ament-Velasquez S.L."/>
            <person name="Kruys A."/>
            <person name="Hutchinson M.I."/>
            <person name="Powell A.J."/>
            <person name="Barry K."/>
            <person name="Miller A.N."/>
            <person name="Grigoriev I.V."/>
            <person name="Debuchy R."/>
            <person name="Gladieux P."/>
            <person name="Thoren M.H."/>
            <person name="Johannesson H."/>
        </authorList>
    </citation>
    <scope>NUCLEOTIDE SEQUENCE</scope>
    <source>
        <strain evidence="8">PSN4</strain>
    </source>
</reference>
<feature type="transmembrane region" description="Helical" evidence="6">
    <location>
        <begin position="398"/>
        <end position="420"/>
    </location>
</feature>
<feature type="transmembrane region" description="Helical" evidence="6">
    <location>
        <begin position="341"/>
        <end position="361"/>
    </location>
</feature>
<dbReference type="PROSITE" id="PS50850">
    <property type="entry name" value="MFS"/>
    <property type="match status" value="1"/>
</dbReference>
<protein>
    <submittedName>
        <fullName evidence="8">General substrate transporter</fullName>
    </submittedName>
</protein>
<dbReference type="Gene3D" id="1.20.1250.20">
    <property type="entry name" value="MFS general substrate transporter like domains"/>
    <property type="match status" value="1"/>
</dbReference>
<evidence type="ECO:0000313" key="8">
    <source>
        <dbReference type="EMBL" id="KAK1756986.1"/>
    </source>
</evidence>
<feature type="transmembrane region" description="Helical" evidence="6">
    <location>
        <begin position="164"/>
        <end position="183"/>
    </location>
</feature>
<dbReference type="SUPFAM" id="SSF103473">
    <property type="entry name" value="MFS general substrate transporter"/>
    <property type="match status" value="1"/>
</dbReference>
<comment type="subcellular location">
    <subcellularLocation>
        <location evidence="1">Membrane</location>
        <topology evidence="1">Multi-pass membrane protein</topology>
    </subcellularLocation>
</comment>
<keyword evidence="4 6" id="KW-0472">Membrane</keyword>
<feature type="transmembrane region" description="Helical" evidence="6">
    <location>
        <begin position="232"/>
        <end position="252"/>
    </location>
</feature>
<keyword evidence="2 6" id="KW-0812">Transmembrane</keyword>
<sequence>MDSDDEDRLSFEGQPLLADDDGRDSDATLAPAEFLSHFQAQKPKTIVTLLAVLLFTVTTSGMLVLVPIFRLVEDAACHRYYGKPPDEKIDEHLCKVDDVQRPLAYFGGLSAMLSSIVSLLAALPYGVLADRIGRKPSFVLSYVGILLAFAWTPFMLGIVQTTNLYILMLGSLWFLIGGGIPVAMNSLHAMAADVSSELEKATSFLYLAFGSTSGTLIGPFVAGLLMETISPWFPILSVFVVTPFVFLLLLFLPETLAVKLKDDQDVQTPPSPKKSFKAAIDELLVSLGLLKNSNILLTMVTFFIQPALFAAYSSTLGQYVSKYFGWTLAQTSYLLAPPLNIVHLLVLILVPWVSGLLTSPLGRFQLSVFDKNLALTKVSLVILIVAALLEGFSHEAVLFITGLVVGTFGSAHGPLLRAVATAYVEPNQTSRLYSLISVMETSGAVIGGPVLAKCFAIGLEKRGLWVGLPWFYVAGLVSVALLAMMFVRRAQHSPAETESGLGYQSAEEP</sequence>
<evidence type="ECO:0000256" key="4">
    <source>
        <dbReference type="ARBA" id="ARBA00023136"/>
    </source>
</evidence>
<dbReference type="InterPro" id="IPR020846">
    <property type="entry name" value="MFS_dom"/>
</dbReference>
<organism evidence="8 9">
    <name type="scientific">Echria macrotheca</name>
    <dbReference type="NCBI Taxonomy" id="438768"/>
    <lineage>
        <taxon>Eukaryota</taxon>
        <taxon>Fungi</taxon>
        <taxon>Dikarya</taxon>
        <taxon>Ascomycota</taxon>
        <taxon>Pezizomycotina</taxon>
        <taxon>Sordariomycetes</taxon>
        <taxon>Sordariomycetidae</taxon>
        <taxon>Sordariales</taxon>
        <taxon>Schizotheciaceae</taxon>
        <taxon>Echria</taxon>
    </lineage>
</organism>
<proteinExistence type="predicted"/>
<feature type="transmembrane region" description="Helical" evidence="6">
    <location>
        <begin position="46"/>
        <end position="69"/>
    </location>
</feature>
<gene>
    <name evidence="8" type="ORF">QBC47DRAFT_174103</name>
</gene>
<dbReference type="Proteomes" id="UP001239445">
    <property type="component" value="Unassembled WGS sequence"/>
</dbReference>
<evidence type="ECO:0000256" key="1">
    <source>
        <dbReference type="ARBA" id="ARBA00004141"/>
    </source>
</evidence>
<dbReference type="GO" id="GO:0016020">
    <property type="term" value="C:membrane"/>
    <property type="evidence" value="ECO:0007669"/>
    <property type="project" value="UniProtKB-SubCell"/>
</dbReference>
<dbReference type="InterPro" id="IPR036259">
    <property type="entry name" value="MFS_trans_sf"/>
</dbReference>
<feature type="transmembrane region" description="Helical" evidence="6">
    <location>
        <begin position="432"/>
        <end position="452"/>
    </location>
</feature>
<keyword evidence="3 6" id="KW-1133">Transmembrane helix</keyword>
<dbReference type="AlphaFoldDB" id="A0AAJ0F6L2"/>
<dbReference type="Pfam" id="PF07690">
    <property type="entry name" value="MFS_1"/>
    <property type="match status" value="1"/>
</dbReference>